<evidence type="ECO:0000256" key="5">
    <source>
        <dbReference type="PROSITE-ProRule" id="PRU00169"/>
    </source>
</evidence>
<dbReference type="SUPFAM" id="SSF52172">
    <property type="entry name" value="CheY-like"/>
    <property type="match status" value="1"/>
</dbReference>
<dbReference type="InterPro" id="IPR005158">
    <property type="entry name" value="BTAD"/>
</dbReference>
<dbReference type="SMART" id="SM00448">
    <property type="entry name" value="REC"/>
    <property type="match status" value="1"/>
</dbReference>
<dbReference type="SMART" id="SM01043">
    <property type="entry name" value="BTAD"/>
    <property type="match status" value="1"/>
</dbReference>
<evidence type="ECO:0000313" key="7">
    <source>
        <dbReference type="EMBL" id="ARF13713.1"/>
    </source>
</evidence>
<evidence type="ECO:0000256" key="4">
    <source>
        <dbReference type="ARBA" id="ARBA00023163"/>
    </source>
</evidence>
<dbReference type="SUPFAM" id="SSF46894">
    <property type="entry name" value="C-terminal effector domain of the bipartite response regulators"/>
    <property type="match status" value="1"/>
</dbReference>
<evidence type="ECO:0000256" key="2">
    <source>
        <dbReference type="ARBA" id="ARBA00023015"/>
    </source>
</evidence>
<proteinExistence type="predicted"/>
<dbReference type="InterPro" id="IPR016032">
    <property type="entry name" value="Sig_transdc_resp-reg_C-effctor"/>
</dbReference>
<feature type="domain" description="Response regulatory" evidence="6">
    <location>
        <begin position="3"/>
        <end position="117"/>
    </location>
</feature>
<dbReference type="EMBL" id="CP015108">
    <property type="protein sequence ID" value="ARF13713.1"/>
    <property type="molecule type" value="Genomic_DNA"/>
</dbReference>
<dbReference type="Gene3D" id="1.25.40.10">
    <property type="entry name" value="Tetratricopeptide repeat domain"/>
    <property type="match status" value="1"/>
</dbReference>
<organism evidence="7 8">
    <name type="scientific">Sporosarcina ureae</name>
    <dbReference type="NCBI Taxonomy" id="1571"/>
    <lineage>
        <taxon>Bacteria</taxon>
        <taxon>Bacillati</taxon>
        <taxon>Bacillota</taxon>
        <taxon>Bacilli</taxon>
        <taxon>Bacillales</taxon>
        <taxon>Caryophanaceae</taxon>
        <taxon>Sporosarcina</taxon>
    </lineage>
</organism>
<dbReference type="Proteomes" id="UP000192486">
    <property type="component" value="Chromosome"/>
</dbReference>
<feature type="modified residue" description="4-aspartylphosphate" evidence="5">
    <location>
        <position position="54"/>
    </location>
</feature>
<dbReference type="Gene3D" id="1.10.10.10">
    <property type="entry name" value="Winged helix-like DNA-binding domain superfamily/Winged helix DNA-binding domain"/>
    <property type="match status" value="1"/>
</dbReference>
<evidence type="ECO:0000313" key="8">
    <source>
        <dbReference type="Proteomes" id="UP000192486"/>
    </source>
</evidence>
<dbReference type="InterPro" id="IPR051677">
    <property type="entry name" value="AfsR-DnrI-RedD_regulator"/>
</dbReference>
<name>A0ABM6JUE2_SPOUR</name>
<dbReference type="PROSITE" id="PS50110">
    <property type="entry name" value="RESPONSE_REGULATORY"/>
    <property type="match status" value="1"/>
</dbReference>
<keyword evidence="4" id="KW-0804">Transcription</keyword>
<dbReference type="PANTHER" id="PTHR35807">
    <property type="entry name" value="TRANSCRIPTIONAL REGULATOR REDD-RELATED"/>
    <property type="match status" value="1"/>
</dbReference>
<keyword evidence="3" id="KW-0238">DNA-binding</keyword>
<protein>
    <recommendedName>
        <fullName evidence="6">Response regulatory domain-containing protein</fullName>
    </recommendedName>
</protein>
<dbReference type="InterPro" id="IPR036388">
    <property type="entry name" value="WH-like_DNA-bd_sf"/>
</dbReference>
<evidence type="ECO:0000256" key="1">
    <source>
        <dbReference type="ARBA" id="ARBA00023012"/>
    </source>
</evidence>
<evidence type="ECO:0000259" key="6">
    <source>
        <dbReference type="PROSITE" id="PS50110"/>
    </source>
</evidence>
<dbReference type="InterPro" id="IPR001789">
    <property type="entry name" value="Sig_transdc_resp-reg_receiver"/>
</dbReference>
<sequence>MIRAILVDDEHLALKQMQKQLLKTSEVEIVASYSNATEVLKNMRSIPFDVIFLDIDMPGMSGLELADLILDWNKDILIVFVTAYRDYAVQAFELHSIDYLLKPILLDRLLKTIHRLQEELSIRSKGSVLIPTEQDLSLKITCFKEFTVYHETEQVKWKTAKVKELFAYFITYLQDSIHRDTLIDALWPEVEYKRAKILLHTTISYLRSLLDSLGYPNAIKFAQGSYSMQLDGLHSDAQQFEQYFSESSIVTAQTIAQCERLLKTYTGDYLEVNGYEWAGAKANLLRQLLLHSLQNVADYFSADSQPTKKQKYLQRLIAADPYSDYYTRQLIQFHINNGNRGEALRVFNELKDLLMEDLGITPDSLTMELFSSLLE</sequence>
<dbReference type="Pfam" id="PF03704">
    <property type="entry name" value="BTAD"/>
    <property type="match status" value="1"/>
</dbReference>
<keyword evidence="5" id="KW-0597">Phosphoprotein</keyword>
<dbReference type="Gene3D" id="3.40.50.2300">
    <property type="match status" value="1"/>
</dbReference>
<reference evidence="7 8" key="1">
    <citation type="submission" date="2016-04" db="EMBL/GenBank/DDBJ databases">
        <title>Comparative Genomics and Epigenetics of Sporosarcina ureae.</title>
        <authorList>
            <person name="Oliver A.S."/>
            <person name="Cooper K.K."/>
        </authorList>
    </citation>
    <scope>NUCLEOTIDE SEQUENCE [LARGE SCALE GENOMIC DNA]</scope>
    <source>
        <strain evidence="7 8">S204</strain>
    </source>
</reference>
<accession>A0ABM6JUE2</accession>
<dbReference type="RefSeq" id="WP_029054161.1">
    <property type="nucleotide sequence ID" value="NZ_CP015108.1"/>
</dbReference>
<dbReference type="InterPro" id="IPR011006">
    <property type="entry name" value="CheY-like_superfamily"/>
</dbReference>
<dbReference type="InterPro" id="IPR011990">
    <property type="entry name" value="TPR-like_helical_dom_sf"/>
</dbReference>
<keyword evidence="2" id="KW-0805">Transcription regulation</keyword>
<gene>
    <name evidence="7" type="ORF">SporoS204_05800</name>
</gene>
<evidence type="ECO:0000256" key="3">
    <source>
        <dbReference type="ARBA" id="ARBA00023125"/>
    </source>
</evidence>
<dbReference type="SUPFAM" id="SSF48452">
    <property type="entry name" value="TPR-like"/>
    <property type="match status" value="1"/>
</dbReference>
<keyword evidence="8" id="KW-1185">Reference proteome</keyword>
<dbReference type="Pfam" id="PF00072">
    <property type="entry name" value="Response_reg"/>
    <property type="match status" value="1"/>
</dbReference>
<keyword evidence="1" id="KW-0902">Two-component regulatory system</keyword>